<feature type="region of interest" description="Disordered" evidence="2">
    <location>
        <begin position="120"/>
        <end position="151"/>
    </location>
</feature>
<reference evidence="6" key="1">
    <citation type="journal article" date="2023" name="Commun. Biol.">
        <title>Genome analysis of Parmales, the sister group of diatoms, reveals the evolutionary specialization of diatoms from phago-mixotrophs to photoautotrophs.</title>
        <authorList>
            <person name="Ban H."/>
            <person name="Sato S."/>
            <person name="Yoshikawa S."/>
            <person name="Yamada K."/>
            <person name="Nakamura Y."/>
            <person name="Ichinomiya M."/>
            <person name="Sato N."/>
            <person name="Blanc-Mathieu R."/>
            <person name="Endo H."/>
            <person name="Kuwata A."/>
            <person name="Ogata H."/>
        </authorList>
    </citation>
    <scope>NUCLEOTIDE SEQUENCE [LARGE SCALE GENOMIC DNA]</scope>
</reference>
<dbReference type="GO" id="GO:0051087">
    <property type="term" value="F:protein-folding chaperone binding"/>
    <property type="evidence" value="ECO:0007669"/>
    <property type="project" value="InterPro"/>
</dbReference>
<gene>
    <name evidence="5" type="ORF">TrCOL_g541</name>
</gene>
<evidence type="ECO:0000256" key="1">
    <source>
        <dbReference type="ARBA" id="ARBA00008509"/>
    </source>
</evidence>
<evidence type="ECO:0000313" key="5">
    <source>
        <dbReference type="EMBL" id="GMI47811.1"/>
    </source>
</evidence>
<dbReference type="PANTHER" id="PTHR45862">
    <property type="entry name" value="PROTEIN SGT1 HOMOLOG"/>
    <property type="match status" value="1"/>
</dbReference>
<evidence type="ECO:0008006" key="7">
    <source>
        <dbReference type="Google" id="ProtNLM"/>
    </source>
</evidence>
<dbReference type="PROSITE" id="PS51203">
    <property type="entry name" value="CS"/>
    <property type="match status" value="1"/>
</dbReference>
<evidence type="ECO:0000256" key="2">
    <source>
        <dbReference type="SAM" id="MobiDB-lite"/>
    </source>
</evidence>
<name>A0A9W7GN53_9STRA</name>
<dbReference type="CDD" id="cd06463">
    <property type="entry name" value="p23_like"/>
    <property type="match status" value="1"/>
</dbReference>
<dbReference type="Pfam" id="PF05002">
    <property type="entry name" value="SGS"/>
    <property type="match status" value="1"/>
</dbReference>
<dbReference type="PROSITE" id="PS51048">
    <property type="entry name" value="SGS"/>
    <property type="match status" value="1"/>
</dbReference>
<dbReference type="InterPro" id="IPR007052">
    <property type="entry name" value="CS_dom"/>
</dbReference>
<protein>
    <recommendedName>
        <fullName evidence="7">Suppressor of G2 allele of SKP1</fullName>
    </recommendedName>
</protein>
<dbReference type="Gene3D" id="1.25.40.10">
    <property type="entry name" value="Tetratricopeptide repeat domain"/>
    <property type="match status" value="1"/>
</dbReference>
<dbReference type="Pfam" id="PF04969">
    <property type="entry name" value="CS"/>
    <property type="match status" value="1"/>
</dbReference>
<feature type="compositionally biased region" description="Polar residues" evidence="2">
    <location>
        <begin position="270"/>
        <end position="289"/>
    </location>
</feature>
<dbReference type="InterPro" id="IPR044563">
    <property type="entry name" value="Sgt1-like"/>
</dbReference>
<dbReference type="InterPro" id="IPR007699">
    <property type="entry name" value="SGS_dom"/>
</dbReference>
<keyword evidence="6" id="KW-1185">Reference proteome</keyword>
<proteinExistence type="inferred from homology"/>
<sequence>MDESAIKGDILLAQGHLSEVVESYAQSTNLTPIVITKKLLVHTRLEQYEKVVEDYNKLVSTGTTSSTLIEPAVLAAASSYFNLGEFDASLDLLEAHGTFQDAAEGKKAKTLKRKCQAEIDDLDSEPLPPAAPAQEPSKNVPTPTPSSSSTAAAAAPLYTSAPSIPKYRYSQSDKFVSVEILAPNVDPSSVTVNFSSDYVHFSLASGSSKLVVLDGYLFDSVDEEKCKVVYKESKVVVKLKKKATHEWHELFNKADKKKKKKNPQDDDASASPTNPITVEPNSEGNQKVSVPQVKDPNKTRAYASHRDWDAIEQNLAAEEENEKPEGEEALNKLFKQIYGNATDETRRAMVKSFQTSGGTVLSTNWDEVKEKDYEKERQAPNGMQWKNWEGDKLPQKEE</sequence>
<dbReference type="OrthoDB" id="1898560at2759"/>
<dbReference type="SUPFAM" id="SSF49764">
    <property type="entry name" value="HSP20-like chaperones"/>
    <property type="match status" value="1"/>
</dbReference>
<feature type="domain" description="CS" evidence="4">
    <location>
        <begin position="162"/>
        <end position="251"/>
    </location>
</feature>
<evidence type="ECO:0000313" key="6">
    <source>
        <dbReference type="Proteomes" id="UP001165065"/>
    </source>
</evidence>
<feature type="region of interest" description="Disordered" evidence="2">
    <location>
        <begin position="252"/>
        <end position="309"/>
    </location>
</feature>
<evidence type="ECO:0000259" key="4">
    <source>
        <dbReference type="PROSITE" id="PS51203"/>
    </source>
</evidence>
<dbReference type="Gene3D" id="2.60.40.790">
    <property type="match status" value="1"/>
</dbReference>
<dbReference type="InterPro" id="IPR008978">
    <property type="entry name" value="HSP20-like_chaperone"/>
</dbReference>
<feature type="region of interest" description="Disordered" evidence="2">
    <location>
        <begin position="371"/>
        <end position="398"/>
    </location>
</feature>
<dbReference type="InterPro" id="IPR011990">
    <property type="entry name" value="TPR-like_helical_dom_sf"/>
</dbReference>
<accession>A0A9W7GN53</accession>
<comment type="similarity">
    <text evidence="1">Belongs to the SGT1 family.</text>
</comment>
<comment type="caution">
    <text evidence="5">The sequence shown here is derived from an EMBL/GenBank/DDBJ whole genome shotgun (WGS) entry which is preliminary data.</text>
</comment>
<feature type="domain" description="SGS" evidence="3">
    <location>
        <begin position="294"/>
        <end position="390"/>
    </location>
</feature>
<dbReference type="Proteomes" id="UP001165065">
    <property type="component" value="Unassembled WGS sequence"/>
</dbReference>
<organism evidence="5 6">
    <name type="scientific">Triparma columacea</name>
    <dbReference type="NCBI Taxonomy" id="722753"/>
    <lineage>
        <taxon>Eukaryota</taxon>
        <taxon>Sar</taxon>
        <taxon>Stramenopiles</taxon>
        <taxon>Ochrophyta</taxon>
        <taxon>Bolidophyceae</taxon>
        <taxon>Parmales</taxon>
        <taxon>Triparmaceae</taxon>
        <taxon>Triparma</taxon>
    </lineage>
</organism>
<dbReference type="EMBL" id="BRYA01000361">
    <property type="protein sequence ID" value="GMI47811.1"/>
    <property type="molecule type" value="Genomic_DNA"/>
</dbReference>
<evidence type="ECO:0000259" key="3">
    <source>
        <dbReference type="PROSITE" id="PS51048"/>
    </source>
</evidence>
<feature type="compositionally biased region" description="Basic and acidic residues" evidence="2">
    <location>
        <begin position="388"/>
        <end position="398"/>
    </location>
</feature>
<dbReference type="AlphaFoldDB" id="A0A9W7GN53"/>